<evidence type="ECO:0000313" key="5">
    <source>
        <dbReference type="Proteomes" id="UP001589798"/>
    </source>
</evidence>
<dbReference type="EMBL" id="JBHLWK010000013">
    <property type="protein sequence ID" value="MFC0204933.1"/>
    <property type="molecule type" value="Genomic_DNA"/>
</dbReference>
<dbReference type="Proteomes" id="UP001589798">
    <property type="component" value="Unassembled WGS sequence"/>
</dbReference>
<keyword evidence="2" id="KW-0732">Signal</keyword>
<evidence type="ECO:0000313" key="4">
    <source>
        <dbReference type="EMBL" id="MFC0204933.1"/>
    </source>
</evidence>
<accession>A0ABV6CW32</accession>
<dbReference type="InterPro" id="IPR028082">
    <property type="entry name" value="Peripla_BP_I"/>
</dbReference>
<dbReference type="RefSeq" id="WP_379487691.1">
    <property type="nucleotide sequence ID" value="NZ_JBHLWK010000013.1"/>
</dbReference>
<comment type="caution">
    <text evidence="4">The sequence shown here is derived from an EMBL/GenBank/DDBJ whole genome shotgun (WGS) entry which is preliminary data.</text>
</comment>
<gene>
    <name evidence="4" type="ORF">ACFFJC_11680</name>
</gene>
<protein>
    <submittedName>
        <fullName evidence="4">ABC transporter substrate-binding protein</fullName>
    </submittedName>
</protein>
<evidence type="ECO:0000256" key="2">
    <source>
        <dbReference type="ARBA" id="ARBA00022729"/>
    </source>
</evidence>
<dbReference type="SUPFAM" id="SSF53822">
    <property type="entry name" value="Periplasmic binding protein-like I"/>
    <property type="match status" value="1"/>
</dbReference>
<feature type="domain" description="Leucine-binding protein" evidence="3">
    <location>
        <begin position="64"/>
        <end position="318"/>
    </location>
</feature>
<dbReference type="InterPro" id="IPR028081">
    <property type="entry name" value="Leu-bd"/>
</dbReference>
<organism evidence="4 5">
    <name type="scientific">Novosphingobium soli</name>
    <dbReference type="NCBI Taxonomy" id="574956"/>
    <lineage>
        <taxon>Bacteria</taxon>
        <taxon>Pseudomonadati</taxon>
        <taxon>Pseudomonadota</taxon>
        <taxon>Alphaproteobacteria</taxon>
        <taxon>Sphingomonadales</taxon>
        <taxon>Sphingomonadaceae</taxon>
        <taxon>Novosphingobium</taxon>
    </lineage>
</organism>
<dbReference type="Pfam" id="PF13458">
    <property type="entry name" value="Peripla_BP_6"/>
    <property type="match status" value="1"/>
</dbReference>
<evidence type="ECO:0000256" key="1">
    <source>
        <dbReference type="ARBA" id="ARBA00010062"/>
    </source>
</evidence>
<keyword evidence="5" id="KW-1185">Reference proteome</keyword>
<dbReference type="Gene3D" id="3.40.50.2300">
    <property type="match status" value="2"/>
</dbReference>
<name>A0ABV6CW32_9SPHN</name>
<evidence type="ECO:0000259" key="3">
    <source>
        <dbReference type="Pfam" id="PF13458"/>
    </source>
</evidence>
<comment type="similarity">
    <text evidence="1">Belongs to the leucine-binding protein family.</text>
</comment>
<proteinExistence type="inferred from homology"/>
<reference evidence="4 5" key="1">
    <citation type="submission" date="2024-09" db="EMBL/GenBank/DDBJ databases">
        <authorList>
            <person name="Sun Q."/>
            <person name="Mori K."/>
        </authorList>
    </citation>
    <scope>NUCLEOTIDE SEQUENCE [LARGE SCALE GENOMIC DNA]</scope>
    <source>
        <strain evidence="4 5">CCM 7706</strain>
    </source>
</reference>
<sequence>MPASVKVGVLNDMADFSEPDVTGAVPGDITGWIEREIGRLRDAGRLSAEIEIVHAYGLGLPSGTAEAVENAYRQLAGEGVCLIVGPAIGDNALVATPLAEQMRIPTINWAGAERARGRYMFQHQVGSHEDESLVMARHLAALGCRRVAVAYDTSPIGTRHLKYLEDEARILGLAVIAREGLLPVADEAGEAATALLEAEPDGIAYLGLGVSAPAVARGLADAGWYGPSIMNTAGLRGYHGDFARICEGWFYIDVHSDDNATLRALLEEMEAPRQQAAAIAKGHDLGRLVAEGLARAGDFSREGVRLGLEQVKWLAAAEGHEGTMLGFGIQDRGALHGRYLVVRQWLGGESREVAA</sequence>